<proteinExistence type="predicted"/>
<dbReference type="EMBL" id="JAHLQT010010484">
    <property type="protein sequence ID" value="KAG7172715.1"/>
    <property type="molecule type" value="Genomic_DNA"/>
</dbReference>
<sequence>MFARGNRLGNPQLLRSSGRNSGQPTSVTQWRRRNEWVGREFASYFAWGKKLMYTVRILVIELDDVAPVIFTISAMFYTQLTQPFVSVRFI</sequence>
<name>A0A8J5N3S9_HOMAM</name>
<gene>
    <name evidence="2" type="ORF">Hamer_G006941</name>
</gene>
<evidence type="ECO:0000313" key="3">
    <source>
        <dbReference type="Proteomes" id="UP000747542"/>
    </source>
</evidence>
<keyword evidence="3" id="KW-1185">Reference proteome</keyword>
<evidence type="ECO:0000256" key="1">
    <source>
        <dbReference type="SAM" id="MobiDB-lite"/>
    </source>
</evidence>
<comment type="caution">
    <text evidence="2">The sequence shown here is derived from an EMBL/GenBank/DDBJ whole genome shotgun (WGS) entry which is preliminary data.</text>
</comment>
<dbReference type="Proteomes" id="UP000747542">
    <property type="component" value="Unassembled WGS sequence"/>
</dbReference>
<evidence type="ECO:0000313" key="2">
    <source>
        <dbReference type="EMBL" id="KAG7172715.1"/>
    </source>
</evidence>
<feature type="non-terminal residue" evidence="2">
    <location>
        <position position="1"/>
    </location>
</feature>
<dbReference type="AlphaFoldDB" id="A0A8J5N3S9"/>
<protein>
    <submittedName>
        <fullName evidence="2">Uncharacterized protein</fullName>
    </submittedName>
</protein>
<accession>A0A8J5N3S9</accession>
<organism evidence="2 3">
    <name type="scientific">Homarus americanus</name>
    <name type="common">American lobster</name>
    <dbReference type="NCBI Taxonomy" id="6706"/>
    <lineage>
        <taxon>Eukaryota</taxon>
        <taxon>Metazoa</taxon>
        <taxon>Ecdysozoa</taxon>
        <taxon>Arthropoda</taxon>
        <taxon>Crustacea</taxon>
        <taxon>Multicrustacea</taxon>
        <taxon>Malacostraca</taxon>
        <taxon>Eumalacostraca</taxon>
        <taxon>Eucarida</taxon>
        <taxon>Decapoda</taxon>
        <taxon>Pleocyemata</taxon>
        <taxon>Astacidea</taxon>
        <taxon>Nephropoidea</taxon>
        <taxon>Nephropidae</taxon>
        <taxon>Homarus</taxon>
    </lineage>
</organism>
<feature type="region of interest" description="Disordered" evidence="1">
    <location>
        <begin position="1"/>
        <end position="28"/>
    </location>
</feature>
<reference evidence="2" key="1">
    <citation type="journal article" date="2021" name="Sci. Adv.">
        <title>The American lobster genome reveals insights on longevity, neural, and immune adaptations.</title>
        <authorList>
            <person name="Polinski J.M."/>
            <person name="Zimin A.V."/>
            <person name="Clark K.F."/>
            <person name="Kohn A.B."/>
            <person name="Sadowski N."/>
            <person name="Timp W."/>
            <person name="Ptitsyn A."/>
            <person name="Khanna P."/>
            <person name="Romanova D.Y."/>
            <person name="Williams P."/>
            <person name="Greenwood S.J."/>
            <person name="Moroz L.L."/>
            <person name="Walt D.R."/>
            <person name="Bodnar A.G."/>
        </authorList>
    </citation>
    <scope>NUCLEOTIDE SEQUENCE</scope>
    <source>
        <strain evidence="2">GMGI-L3</strain>
    </source>
</reference>
<feature type="compositionally biased region" description="Polar residues" evidence="1">
    <location>
        <begin position="13"/>
        <end position="28"/>
    </location>
</feature>